<name>A0ABU1K7S9_9FLAO</name>
<dbReference type="InterPro" id="IPR038081">
    <property type="entry name" value="CalX-like_sf"/>
</dbReference>
<dbReference type="EMBL" id="JAVDQA010000005">
    <property type="protein sequence ID" value="MDR6301356.1"/>
    <property type="molecule type" value="Genomic_DNA"/>
</dbReference>
<evidence type="ECO:0008006" key="3">
    <source>
        <dbReference type="Google" id="ProtNLM"/>
    </source>
</evidence>
<protein>
    <recommendedName>
        <fullName evidence="3">Calx-beta domain-containing protein</fullName>
    </recommendedName>
</protein>
<proteinExistence type="predicted"/>
<evidence type="ECO:0000313" key="2">
    <source>
        <dbReference type="Proteomes" id="UP001257659"/>
    </source>
</evidence>
<keyword evidence="2" id="KW-1185">Reference proteome</keyword>
<dbReference type="Gene3D" id="2.60.40.2030">
    <property type="match status" value="1"/>
</dbReference>
<sequence length="291" mass="31765">MKKIILLLPILIIIFSCEQDKLIYNGDDFVGFRLTSNQYSVIESREGALTLALSSEAKSDLTINLEVNDSTAVRDMDYTIPNSVVIPSGQKSVEIPITTVNDEDENGLRVFELIITSVSDSNIKIGIEDEGSYSKVVRIIDDDCPTRYVDFIGNIRVKDSDSGSTVEGTADATQDGECDLLVINAHLLPSLSEQDSNKQFALELFPAPGTEGKFGDVNVPQTIVLRDAQEDFEIEDGVFVNLDLAYSGSGTYNAEEGIIEIQYDAVAINQSSGEPIGNFWNGTTTITTNNQ</sequence>
<comment type="caution">
    <text evidence="1">The sequence shown here is derived from an EMBL/GenBank/DDBJ whole genome shotgun (WGS) entry which is preliminary data.</text>
</comment>
<organism evidence="1 2">
    <name type="scientific">Mesonia maritima</name>
    <dbReference type="NCBI Taxonomy" id="1793873"/>
    <lineage>
        <taxon>Bacteria</taxon>
        <taxon>Pseudomonadati</taxon>
        <taxon>Bacteroidota</taxon>
        <taxon>Flavobacteriia</taxon>
        <taxon>Flavobacteriales</taxon>
        <taxon>Flavobacteriaceae</taxon>
        <taxon>Mesonia</taxon>
    </lineage>
</organism>
<dbReference type="RefSeq" id="WP_309728689.1">
    <property type="nucleotide sequence ID" value="NZ_JAVDQA010000005.1"/>
</dbReference>
<accession>A0ABU1K7S9</accession>
<evidence type="ECO:0000313" key="1">
    <source>
        <dbReference type="EMBL" id="MDR6301356.1"/>
    </source>
</evidence>
<dbReference type="SUPFAM" id="SSF141072">
    <property type="entry name" value="CalX-like"/>
    <property type="match status" value="1"/>
</dbReference>
<dbReference type="PROSITE" id="PS51257">
    <property type="entry name" value="PROKAR_LIPOPROTEIN"/>
    <property type="match status" value="1"/>
</dbReference>
<reference evidence="1 2" key="1">
    <citation type="submission" date="2023-07" db="EMBL/GenBank/DDBJ databases">
        <title>Genomic Encyclopedia of Type Strains, Phase IV (KMG-IV): sequencing the most valuable type-strain genomes for metagenomic binning, comparative biology and taxonomic classification.</title>
        <authorList>
            <person name="Goeker M."/>
        </authorList>
    </citation>
    <scope>NUCLEOTIDE SEQUENCE [LARGE SCALE GENOMIC DNA]</scope>
    <source>
        <strain evidence="1 2">DSM 102814</strain>
    </source>
</reference>
<dbReference type="Proteomes" id="UP001257659">
    <property type="component" value="Unassembled WGS sequence"/>
</dbReference>
<gene>
    <name evidence="1" type="ORF">GGR31_002007</name>
</gene>